<name>A0A4R7B8C8_9NEIS</name>
<proteinExistence type="predicted"/>
<organism evidence="2 3">
    <name type="scientific">Paludibacterium purpuratum</name>
    <dbReference type="NCBI Taxonomy" id="1144873"/>
    <lineage>
        <taxon>Bacteria</taxon>
        <taxon>Pseudomonadati</taxon>
        <taxon>Pseudomonadota</taxon>
        <taxon>Betaproteobacteria</taxon>
        <taxon>Neisseriales</taxon>
        <taxon>Chromobacteriaceae</taxon>
        <taxon>Paludibacterium</taxon>
    </lineage>
</organism>
<evidence type="ECO:0000313" key="2">
    <source>
        <dbReference type="EMBL" id="TDR79986.1"/>
    </source>
</evidence>
<dbReference type="Proteomes" id="UP000295611">
    <property type="component" value="Unassembled WGS sequence"/>
</dbReference>
<keyword evidence="1" id="KW-0812">Transmembrane</keyword>
<reference evidence="2 3" key="1">
    <citation type="submission" date="2019-03" db="EMBL/GenBank/DDBJ databases">
        <title>Genomic Encyclopedia of Type Strains, Phase III (KMG-III): the genomes of soil and plant-associated and newly described type strains.</title>
        <authorList>
            <person name="Whitman W."/>
        </authorList>
    </citation>
    <scope>NUCLEOTIDE SEQUENCE [LARGE SCALE GENOMIC DNA]</scope>
    <source>
        <strain evidence="2 3">CECT 8976</strain>
    </source>
</reference>
<feature type="transmembrane region" description="Helical" evidence="1">
    <location>
        <begin position="35"/>
        <end position="53"/>
    </location>
</feature>
<evidence type="ECO:0000256" key="1">
    <source>
        <dbReference type="SAM" id="Phobius"/>
    </source>
</evidence>
<accession>A0A4R7B8C8</accession>
<dbReference type="AlphaFoldDB" id="A0A4R7B8C8"/>
<protein>
    <submittedName>
        <fullName evidence="2">Uncharacterized protein</fullName>
    </submittedName>
</protein>
<keyword evidence="1" id="KW-1133">Transmembrane helix</keyword>
<sequence>MTELTEEQKRRLEEILDTWDSAHRAIRMLNFIGRVLKWIVGLAASLAMLWGALHGKGPQ</sequence>
<dbReference type="RefSeq" id="WP_133680259.1">
    <property type="nucleotide sequence ID" value="NZ_SNZP01000006.1"/>
</dbReference>
<keyword evidence="3" id="KW-1185">Reference proteome</keyword>
<gene>
    <name evidence="2" type="ORF">DFP86_106126</name>
</gene>
<evidence type="ECO:0000313" key="3">
    <source>
        <dbReference type="Proteomes" id="UP000295611"/>
    </source>
</evidence>
<dbReference type="EMBL" id="SNZP01000006">
    <property type="protein sequence ID" value="TDR79986.1"/>
    <property type="molecule type" value="Genomic_DNA"/>
</dbReference>
<keyword evidence="1" id="KW-0472">Membrane</keyword>
<comment type="caution">
    <text evidence="2">The sequence shown here is derived from an EMBL/GenBank/DDBJ whole genome shotgun (WGS) entry which is preliminary data.</text>
</comment>